<gene>
    <name evidence="4" type="ORF">OKIT_1182</name>
</gene>
<evidence type="ECO:0000256" key="1">
    <source>
        <dbReference type="ARBA" id="ARBA00004241"/>
    </source>
</evidence>
<dbReference type="GO" id="GO:0030420">
    <property type="term" value="P:establishment of competence for transformation"/>
    <property type="evidence" value="ECO:0007669"/>
    <property type="project" value="UniProtKB-KW"/>
</dbReference>
<organism evidence="4 5">
    <name type="scientific">Oenococcus kitaharae DSM 17330</name>
    <dbReference type="NCBI Taxonomy" id="1045004"/>
    <lineage>
        <taxon>Bacteria</taxon>
        <taxon>Bacillati</taxon>
        <taxon>Bacillota</taxon>
        <taxon>Bacilli</taxon>
        <taxon>Lactobacillales</taxon>
        <taxon>Lactobacillaceae</taxon>
        <taxon>Oenococcus</taxon>
    </lineage>
</organism>
<evidence type="ECO:0000256" key="3">
    <source>
        <dbReference type="SAM" id="Phobius"/>
    </source>
</evidence>
<dbReference type="Pfam" id="PF07963">
    <property type="entry name" value="N_methyl"/>
    <property type="match status" value="1"/>
</dbReference>
<dbReference type="Proteomes" id="UP000004959">
    <property type="component" value="Chromosome"/>
</dbReference>
<sequence length="147" mass="17329">MITMSHKQTAFTLAETMIALTVFAFIISMFHFASQFVQNEKKTANLINYQRTLMQLENPDRQYEWDRQGNQIYFVSARHEDQRVRFRLNKNVLQLTTDQGGTMPIVSGVSDFELLENQGRLHFVIIFSRKEHYETDLLLKRHLASKD</sequence>
<comment type="subcellular location">
    <subcellularLocation>
        <location evidence="1">Cell surface</location>
    </subcellularLocation>
</comment>
<keyword evidence="3" id="KW-0472">Membrane</keyword>
<accession>G9WJT1</accession>
<dbReference type="PATRIC" id="fig|1045004.4.peg.1179"/>
<dbReference type="OrthoDB" id="2151754at2"/>
<proteinExistence type="predicted"/>
<feature type="transmembrane region" description="Helical" evidence="3">
    <location>
        <begin position="12"/>
        <end position="33"/>
    </location>
</feature>
<dbReference type="EMBL" id="AFVZ01000001">
    <property type="protein sequence ID" value="EHN59280.1"/>
    <property type="molecule type" value="Genomic_DNA"/>
</dbReference>
<dbReference type="HOGENOM" id="CLU_1775555_0_0_9"/>
<keyword evidence="3" id="KW-0812">Transmembrane</keyword>
<comment type="caution">
    <text evidence="4">The sequence shown here is derived from an EMBL/GenBank/DDBJ whole genome shotgun (WGS) entry which is preliminary data.</text>
</comment>
<keyword evidence="3" id="KW-1133">Transmembrane helix</keyword>
<keyword evidence="5" id="KW-1185">Reference proteome</keyword>
<evidence type="ECO:0000313" key="5">
    <source>
        <dbReference type="Proteomes" id="UP000004959"/>
    </source>
</evidence>
<dbReference type="STRING" id="336988.NT96_07425"/>
<dbReference type="InterPro" id="IPR016977">
    <property type="entry name" value="ComGF"/>
</dbReference>
<protein>
    <submittedName>
        <fullName evidence="4">Competence protein ComGF</fullName>
    </submittedName>
</protein>
<name>G9WJT1_9LACO</name>
<evidence type="ECO:0000313" key="4">
    <source>
        <dbReference type="EMBL" id="EHN59280.1"/>
    </source>
</evidence>
<dbReference type="eggNOG" id="COG4940">
    <property type="taxonomic scope" value="Bacteria"/>
</dbReference>
<reference evidence="4 5" key="1">
    <citation type="journal article" date="2012" name="PLoS ONE">
        <title>Functional divergence in the genus oenococcus as predicted by genome sequencing of the newly-described species, Oenococcus kitaharae.</title>
        <authorList>
            <person name="Borneman A.R."/>
            <person name="McCarthy J.M."/>
            <person name="Chambers P.J."/>
            <person name="Bartowsky E.J."/>
        </authorList>
    </citation>
    <scope>NUCLEOTIDE SEQUENCE [LARGE SCALE GENOMIC DNA]</scope>
    <source>
        <strain evidence="5">DSM17330</strain>
    </source>
</reference>
<evidence type="ECO:0000256" key="2">
    <source>
        <dbReference type="ARBA" id="ARBA00023287"/>
    </source>
</evidence>
<dbReference type="GO" id="GO:0009986">
    <property type="term" value="C:cell surface"/>
    <property type="evidence" value="ECO:0007669"/>
    <property type="project" value="UniProtKB-SubCell"/>
</dbReference>
<dbReference type="Pfam" id="PF15980">
    <property type="entry name" value="ComGF"/>
    <property type="match status" value="1"/>
</dbReference>
<dbReference type="InterPro" id="IPR012902">
    <property type="entry name" value="N_methyl_site"/>
</dbReference>
<keyword evidence="2" id="KW-0178">Competence</keyword>
<dbReference type="AlphaFoldDB" id="G9WJT1"/>